<keyword evidence="10 11" id="KW-0961">Cell wall biogenesis/degradation</keyword>
<dbReference type="InterPro" id="IPR036950">
    <property type="entry name" value="PBP_transglycosylase"/>
</dbReference>
<dbReference type="PANTHER" id="PTHR30400:SF0">
    <property type="entry name" value="BIOSYNTHETIC PEPTIDOGLYCAN TRANSGLYCOSYLASE"/>
    <property type="match status" value="1"/>
</dbReference>
<keyword evidence="2 11" id="KW-0997">Cell inner membrane</keyword>
<dbReference type="GO" id="GO:0008955">
    <property type="term" value="F:peptidoglycan glycosyltransferase activity"/>
    <property type="evidence" value="ECO:0007669"/>
    <property type="project" value="UniProtKB-UniRule"/>
</dbReference>
<keyword evidence="9 11" id="KW-0472">Membrane</keyword>
<protein>
    <recommendedName>
        <fullName evidence="11">Biosynthetic peptidoglycan transglycosylase</fullName>
        <ecNumber evidence="11">2.4.99.28</ecNumber>
    </recommendedName>
    <alternativeName>
        <fullName evidence="11">Glycan polymerase</fullName>
    </alternativeName>
    <alternativeName>
        <fullName evidence="11">Peptidoglycan glycosyltransferase MtgA</fullName>
        <shortName evidence="11">PGT</shortName>
    </alternativeName>
</protein>
<dbReference type="Proteomes" id="UP001329151">
    <property type="component" value="Chromosome"/>
</dbReference>
<dbReference type="GO" id="GO:0016763">
    <property type="term" value="F:pentosyltransferase activity"/>
    <property type="evidence" value="ECO:0007669"/>
    <property type="project" value="InterPro"/>
</dbReference>
<evidence type="ECO:0000256" key="6">
    <source>
        <dbReference type="ARBA" id="ARBA00022960"/>
    </source>
</evidence>
<name>A0AA86IXK6_9BURK</name>
<dbReference type="InterPro" id="IPR001264">
    <property type="entry name" value="Glyco_trans_51"/>
</dbReference>
<evidence type="ECO:0000256" key="8">
    <source>
        <dbReference type="ARBA" id="ARBA00022989"/>
    </source>
</evidence>
<evidence type="ECO:0000313" key="13">
    <source>
        <dbReference type="EMBL" id="BET25052.1"/>
    </source>
</evidence>
<gene>
    <name evidence="11 13" type="primary">mtgA</name>
    <name evidence="13" type="ORF">RGQ30_05530</name>
</gene>
<keyword evidence="7 11" id="KW-0573">Peptidoglycan synthesis</keyword>
<dbReference type="InterPro" id="IPR011812">
    <property type="entry name" value="Pep_trsgly"/>
</dbReference>
<dbReference type="GO" id="GO:0005886">
    <property type="term" value="C:plasma membrane"/>
    <property type="evidence" value="ECO:0007669"/>
    <property type="project" value="UniProtKB-SubCell"/>
</dbReference>
<feature type="transmembrane region" description="Helical" evidence="11">
    <location>
        <begin position="25"/>
        <end position="46"/>
    </location>
</feature>
<dbReference type="Gene3D" id="1.10.3810.10">
    <property type="entry name" value="Biosynthetic peptidoglycan transglycosylase-like"/>
    <property type="match status" value="1"/>
</dbReference>
<comment type="function">
    <text evidence="11">Peptidoglycan polymerase that catalyzes glycan chain elongation from lipid-linked precursors.</text>
</comment>
<keyword evidence="4 11" id="KW-0808">Transferase</keyword>
<dbReference type="GO" id="GO:0009274">
    <property type="term" value="C:peptidoglycan-based cell wall"/>
    <property type="evidence" value="ECO:0007669"/>
    <property type="project" value="InterPro"/>
</dbReference>
<evidence type="ECO:0000256" key="7">
    <source>
        <dbReference type="ARBA" id="ARBA00022984"/>
    </source>
</evidence>
<evidence type="ECO:0000313" key="14">
    <source>
        <dbReference type="Proteomes" id="UP001329151"/>
    </source>
</evidence>
<keyword evidence="8 11" id="KW-1133">Transmembrane helix</keyword>
<evidence type="ECO:0000256" key="3">
    <source>
        <dbReference type="ARBA" id="ARBA00022676"/>
    </source>
</evidence>
<accession>A0AA86IXK6</accession>
<proteinExistence type="inferred from homology"/>
<dbReference type="GO" id="GO:0008360">
    <property type="term" value="P:regulation of cell shape"/>
    <property type="evidence" value="ECO:0007669"/>
    <property type="project" value="UniProtKB-KW"/>
</dbReference>
<comment type="pathway">
    <text evidence="11">Cell wall biogenesis; peptidoglycan biosynthesis.</text>
</comment>
<evidence type="ECO:0000256" key="2">
    <source>
        <dbReference type="ARBA" id="ARBA00022519"/>
    </source>
</evidence>
<dbReference type="GO" id="GO:0009252">
    <property type="term" value="P:peptidoglycan biosynthetic process"/>
    <property type="evidence" value="ECO:0007669"/>
    <property type="project" value="UniProtKB-UniRule"/>
</dbReference>
<dbReference type="GO" id="GO:0071555">
    <property type="term" value="P:cell wall organization"/>
    <property type="evidence" value="ECO:0007669"/>
    <property type="project" value="UniProtKB-KW"/>
</dbReference>
<evidence type="ECO:0000259" key="12">
    <source>
        <dbReference type="Pfam" id="PF00912"/>
    </source>
</evidence>
<evidence type="ECO:0000256" key="11">
    <source>
        <dbReference type="HAMAP-Rule" id="MF_00766"/>
    </source>
</evidence>
<organism evidence="13 14">
    <name type="scientific">Limnobacter thiooxidans</name>
    <dbReference type="NCBI Taxonomy" id="131080"/>
    <lineage>
        <taxon>Bacteria</taxon>
        <taxon>Pseudomonadati</taxon>
        <taxon>Pseudomonadota</taxon>
        <taxon>Betaproteobacteria</taxon>
        <taxon>Burkholderiales</taxon>
        <taxon>Burkholderiaceae</taxon>
        <taxon>Limnobacter</taxon>
    </lineage>
</organism>
<dbReference type="RefSeq" id="WP_338284695.1">
    <property type="nucleotide sequence ID" value="NZ_AP028947.1"/>
</dbReference>
<sequence>MNAMARRKAGQPARTRKFSLNPLVWLWRIFFWGFCAVVLLQLWYLVQIAVWTHVNPSSTSFMQTRLAEIRETEPGFQLKHEWVPYDKISLNLKRAVIAAEDSGFMTHKGVEMEAIELAIKRNARRGRVTHGGSTITQQLAKNLFLTSKRSYIRKGQELVIALMIEALWDKRRILEVYLNVVEWGNGVYGAQAAARHHFGVNAAQLSSYQAARMAGMLPAPRYFDKRRNSPFLARKTGTLQKRMFQVVVPK</sequence>
<keyword evidence="3 11" id="KW-0328">Glycosyltransferase</keyword>
<evidence type="ECO:0000256" key="10">
    <source>
        <dbReference type="ARBA" id="ARBA00023316"/>
    </source>
</evidence>
<dbReference type="KEGG" id="lto:RGQ30_05530"/>
<dbReference type="PANTHER" id="PTHR30400">
    <property type="entry name" value="MONOFUNCTIONAL BIOSYNTHETIC PEPTIDOGLYCAN TRANSGLYCOSYLASE"/>
    <property type="match status" value="1"/>
</dbReference>
<keyword evidence="5 11" id="KW-0812">Transmembrane</keyword>
<dbReference type="InterPro" id="IPR023346">
    <property type="entry name" value="Lysozyme-like_dom_sf"/>
</dbReference>
<dbReference type="EMBL" id="AP028947">
    <property type="protein sequence ID" value="BET25052.1"/>
    <property type="molecule type" value="Genomic_DNA"/>
</dbReference>
<evidence type="ECO:0000256" key="5">
    <source>
        <dbReference type="ARBA" id="ARBA00022692"/>
    </source>
</evidence>
<dbReference type="Pfam" id="PF00912">
    <property type="entry name" value="Transgly"/>
    <property type="match status" value="1"/>
</dbReference>
<dbReference type="AlphaFoldDB" id="A0AA86IXK6"/>
<feature type="domain" description="Glycosyl transferase family 51" evidence="12">
    <location>
        <begin position="76"/>
        <end position="243"/>
    </location>
</feature>
<comment type="similarity">
    <text evidence="11">Belongs to the glycosyltransferase 51 family.</text>
</comment>
<comment type="subcellular location">
    <subcellularLocation>
        <location evidence="11">Cell inner membrane</location>
        <topology evidence="11">Single-pass membrane protein</topology>
    </subcellularLocation>
</comment>
<keyword evidence="1 11" id="KW-1003">Cell membrane</keyword>
<dbReference type="NCBIfam" id="TIGR02070">
    <property type="entry name" value="mono_pep_trsgly"/>
    <property type="match status" value="1"/>
</dbReference>
<reference evidence="13 14" key="1">
    <citation type="submission" date="2023-10" db="EMBL/GenBank/DDBJ databases">
        <title>Complete Genome Sequence of Limnobacter thiooxidans CS-K2T, Isolated from freshwater lake sediments in Bavaria, Germany.</title>
        <authorList>
            <person name="Naruki M."/>
            <person name="Watanabe A."/>
            <person name="Warashina T."/>
            <person name="Morita T."/>
            <person name="Arakawa K."/>
        </authorList>
    </citation>
    <scope>NUCLEOTIDE SEQUENCE [LARGE SCALE GENOMIC DNA]</scope>
    <source>
        <strain evidence="13 14">CS-K2</strain>
    </source>
</reference>
<evidence type="ECO:0000256" key="4">
    <source>
        <dbReference type="ARBA" id="ARBA00022679"/>
    </source>
</evidence>
<evidence type="ECO:0000256" key="1">
    <source>
        <dbReference type="ARBA" id="ARBA00022475"/>
    </source>
</evidence>
<dbReference type="SUPFAM" id="SSF53955">
    <property type="entry name" value="Lysozyme-like"/>
    <property type="match status" value="1"/>
</dbReference>
<keyword evidence="14" id="KW-1185">Reference proteome</keyword>
<evidence type="ECO:0000256" key="9">
    <source>
        <dbReference type="ARBA" id="ARBA00023136"/>
    </source>
</evidence>
<keyword evidence="6 11" id="KW-0133">Cell shape</keyword>
<dbReference type="HAMAP" id="MF_00766">
    <property type="entry name" value="PGT_MtgA"/>
    <property type="match status" value="1"/>
</dbReference>
<comment type="catalytic activity">
    <reaction evidence="11">
        <text>[GlcNAc-(1-&gt;4)-Mur2Ac(oyl-L-Ala-gamma-D-Glu-L-Lys-D-Ala-D-Ala)](n)-di-trans,octa-cis-undecaprenyl diphosphate + beta-D-GlcNAc-(1-&gt;4)-Mur2Ac(oyl-L-Ala-gamma-D-Glu-L-Lys-D-Ala-D-Ala)-di-trans,octa-cis-undecaprenyl diphosphate = [GlcNAc-(1-&gt;4)-Mur2Ac(oyl-L-Ala-gamma-D-Glu-L-Lys-D-Ala-D-Ala)](n+1)-di-trans,octa-cis-undecaprenyl diphosphate + di-trans,octa-cis-undecaprenyl diphosphate + H(+)</text>
        <dbReference type="Rhea" id="RHEA:23708"/>
        <dbReference type="Rhea" id="RHEA-COMP:9602"/>
        <dbReference type="Rhea" id="RHEA-COMP:9603"/>
        <dbReference type="ChEBI" id="CHEBI:15378"/>
        <dbReference type="ChEBI" id="CHEBI:58405"/>
        <dbReference type="ChEBI" id="CHEBI:60033"/>
        <dbReference type="ChEBI" id="CHEBI:78435"/>
        <dbReference type="EC" id="2.4.99.28"/>
    </reaction>
</comment>
<dbReference type="EC" id="2.4.99.28" evidence="11"/>